<feature type="region of interest" description="Disordered" evidence="1">
    <location>
        <begin position="1"/>
        <end position="25"/>
    </location>
</feature>
<dbReference type="AlphaFoldDB" id="A0A482XP79"/>
<keyword evidence="3" id="KW-1185">Reference proteome</keyword>
<sequence length="320" mass="37584">MVKSRQKTVGKNMSDANDSLQEDPRESILSHVYPYLPSISEEKWIDLLQSDDEDNMRYKIKDKSCEEDRKLEESQEMTSKAFSYVTMCCHMAWMKIIQINFMRIDPGEKSENFEEKWRADTEPEKSSHTNDFWPVPNDLVEKNFERLLNISCNSDLERKCKRESDKDRGDAVLTAEVLFPSTSEAELSSLNCKLEIPLSQYRVSEDYLAKWVSNEQSSLNCGWLGKDTEEIIKLLGSEKRFMKNIDKFPEFISQAEEKNEEMEINRDEASNIDLWHRNMEEKVSFIQKLSDSERKTFLPYLSLVNKCLENDQHAVFKFED</sequence>
<dbReference type="OrthoDB" id="193650at2759"/>
<dbReference type="Proteomes" id="UP000291343">
    <property type="component" value="Unassembled WGS sequence"/>
</dbReference>
<dbReference type="InParanoid" id="A0A482XP79"/>
<evidence type="ECO:0000256" key="1">
    <source>
        <dbReference type="SAM" id="MobiDB-lite"/>
    </source>
</evidence>
<protein>
    <submittedName>
        <fullName evidence="2">Uncharacterized protein</fullName>
    </submittedName>
</protein>
<reference evidence="2 3" key="1">
    <citation type="journal article" date="2017" name="Gigascience">
        <title>Genome sequence of the small brown planthopper, Laodelphax striatellus.</title>
        <authorList>
            <person name="Zhu J."/>
            <person name="Jiang F."/>
            <person name="Wang X."/>
            <person name="Yang P."/>
            <person name="Bao Y."/>
            <person name="Zhao W."/>
            <person name="Wang W."/>
            <person name="Lu H."/>
            <person name="Wang Q."/>
            <person name="Cui N."/>
            <person name="Li J."/>
            <person name="Chen X."/>
            <person name="Luo L."/>
            <person name="Yu J."/>
            <person name="Kang L."/>
            <person name="Cui F."/>
        </authorList>
    </citation>
    <scope>NUCLEOTIDE SEQUENCE [LARGE SCALE GENOMIC DNA]</scope>
    <source>
        <strain evidence="2">Lst14</strain>
    </source>
</reference>
<evidence type="ECO:0000313" key="3">
    <source>
        <dbReference type="Proteomes" id="UP000291343"/>
    </source>
</evidence>
<feature type="compositionally biased region" description="Polar residues" evidence="1">
    <location>
        <begin position="9"/>
        <end position="19"/>
    </location>
</feature>
<gene>
    <name evidence="2" type="ORF">LSTR_LSTR004917</name>
</gene>
<evidence type="ECO:0000313" key="2">
    <source>
        <dbReference type="EMBL" id="RZF47208.1"/>
    </source>
</evidence>
<comment type="caution">
    <text evidence="2">The sequence shown here is derived from an EMBL/GenBank/DDBJ whole genome shotgun (WGS) entry which is preliminary data.</text>
</comment>
<accession>A0A482XP79</accession>
<name>A0A482XP79_LAOST</name>
<dbReference type="EMBL" id="QKKF02004629">
    <property type="protein sequence ID" value="RZF47208.1"/>
    <property type="molecule type" value="Genomic_DNA"/>
</dbReference>
<organism evidence="2 3">
    <name type="scientific">Laodelphax striatellus</name>
    <name type="common">Small brown planthopper</name>
    <name type="synonym">Delphax striatella</name>
    <dbReference type="NCBI Taxonomy" id="195883"/>
    <lineage>
        <taxon>Eukaryota</taxon>
        <taxon>Metazoa</taxon>
        <taxon>Ecdysozoa</taxon>
        <taxon>Arthropoda</taxon>
        <taxon>Hexapoda</taxon>
        <taxon>Insecta</taxon>
        <taxon>Pterygota</taxon>
        <taxon>Neoptera</taxon>
        <taxon>Paraneoptera</taxon>
        <taxon>Hemiptera</taxon>
        <taxon>Auchenorrhyncha</taxon>
        <taxon>Fulgoroidea</taxon>
        <taxon>Delphacidae</taxon>
        <taxon>Criomorphinae</taxon>
        <taxon>Laodelphax</taxon>
    </lineage>
</organism>
<proteinExistence type="predicted"/>